<dbReference type="PANTHER" id="PTHR33463:SF198">
    <property type="entry name" value="RPP4C3"/>
    <property type="match status" value="1"/>
</dbReference>
<keyword evidence="6" id="KW-1185">Reference proteome</keyword>
<sequence>MGHVILRTKSHIGKGPNHAKAYMRLAAMKLSERLEYRLPCTREVLRALQDENINLISIDCGKINRGDTVTTKEFMMRVKRQGLYEEVVMTVASLDPNLRRIQDEIADNLELNLGNGSLFERAEVLRARMSKDSRRLLVVLLDVRKMLDLEAIGIPYGSTNGKCKIIFMLGLLDAFRVSMRAQSSFHPAGTKKSFPIGVLPEQEAWSLFREMAGSSIESPELRVVAQQVLTESAGSPLVISAVGGALQNQSKQMWDDALRQLRNPCPRDIPKTIQEVYRKINLCYECLGSEEAKSLFLFCCIYPKSSNILVHDLVKFGVGLELFKGIDSKREAGKCVETLIDILKSSFLLLDSDKEGCVKMHHIERNVGLSIVASKGWY</sequence>
<proteinExistence type="predicted"/>
<keyword evidence="3" id="KW-0067">ATP-binding</keyword>
<dbReference type="InterPro" id="IPR027417">
    <property type="entry name" value="P-loop_NTPase"/>
</dbReference>
<protein>
    <submittedName>
        <fullName evidence="5">Disease resistance protein</fullName>
    </submittedName>
</protein>
<dbReference type="GO" id="GO:0006952">
    <property type="term" value="P:defense response"/>
    <property type="evidence" value="ECO:0007669"/>
    <property type="project" value="UniProtKB-KW"/>
</dbReference>
<dbReference type="GO" id="GO:0005524">
    <property type="term" value="F:ATP binding"/>
    <property type="evidence" value="ECO:0007669"/>
    <property type="project" value="UniProtKB-KW"/>
</dbReference>
<organism evidence="5 6">
    <name type="scientific">Pyrus ussuriensis x Pyrus communis</name>
    <dbReference type="NCBI Taxonomy" id="2448454"/>
    <lineage>
        <taxon>Eukaryota</taxon>
        <taxon>Viridiplantae</taxon>
        <taxon>Streptophyta</taxon>
        <taxon>Embryophyta</taxon>
        <taxon>Tracheophyta</taxon>
        <taxon>Spermatophyta</taxon>
        <taxon>Magnoliopsida</taxon>
        <taxon>eudicotyledons</taxon>
        <taxon>Gunneridae</taxon>
        <taxon>Pentapetalae</taxon>
        <taxon>rosids</taxon>
        <taxon>fabids</taxon>
        <taxon>Rosales</taxon>
        <taxon>Rosaceae</taxon>
        <taxon>Amygdaloideae</taxon>
        <taxon>Maleae</taxon>
        <taxon>Pyrus</taxon>
    </lineage>
</organism>
<keyword evidence="2" id="KW-0611">Plant defense</keyword>
<accession>A0A5N5IG62</accession>
<dbReference type="OrthoDB" id="1143785at2759"/>
<dbReference type="Pfam" id="PF00931">
    <property type="entry name" value="NB-ARC"/>
    <property type="match status" value="1"/>
</dbReference>
<evidence type="ECO:0000259" key="4">
    <source>
        <dbReference type="Pfam" id="PF00931"/>
    </source>
</evidence>
<keyword evidence="1" id="KW-0547">Nucleotide-binding</keyword>
<reference evidence="5 6" key="1">
    <citation type="submission" date="2019-09" db="EMBL/GenBank/DDBJ databases">
        <authorList>
            <person name="Ou C."/>
        </authorList>
    </citation>
    <scope>NUCLEOTIDE SEQUENCE [LARGE SCALE GENOMIC DNA]</scope>
    <source>
        <strain evidence="5">S2</strain>
        <tissue evidence="5">Leaf</tissue>
    </source>
</reference>
<evidence type="ECO:0000313" key="5">
    <source>
        <dbReference type="EMBL" id="KAB2634314.1"/>
    </source>
</evidence>
<dbReference type="Gene3D" id="1.10.8.430">
    <property type="entry name" value="Helical domain of apoptotic protease-activating factors"/>
    <property type="match status" value="1"/>
</dbReference>
<comment type="caution">
    <text evidence="5">The sequence shown here is derived from an EMBL/GenBank/DDBJ whole genome shotgun (WGS) entry which is preliminary data.</text>
</comment>
<dbReference type="InterPro" id="IPR002182">
    <property type="entry name" value="NB-ARC"/>
</dbReference>
<evidence type="ECO:0000313" key="6">
    <source>
        <dbReference type="Proteomes" id="UP000327157"/>
    </source>
</evidence>
<dbReference type="Proteomes" id="UP000327157">
    <property type="component" value="Unassembled WGS sequence"/>
</dbReference>
<name>A0A5N5IG62_9ROSA</name>
<feature type="domain" description="NB-ARC" evidence="4">
    <location>
        <begin position="44"/>
        <end position="212"/>
    </location>
</feature>
<dbReference type="InterPro" id="IPR050905">
    <property type="entry name" value="Plant_NBS-LRR"/>
</dbReference>
<dbReference type="SUPFAM" id="SSF52540">
    <property type="entry name" value="P-loop containing nucleoside triphosphate hydrolases"/>
    <property type="match status" value="1"/>
</dbReference>
<dbReference type="PANTHER" id="PTHR33463">
    <property type="entry name" value="NB-ARC DOMAIN-CONTAINING PROTEIN-RELATED"/>
    <property type="match status" value="1"/>
</dbReference>
<dbReference type="InterPro" id="IPR042197">
    <property type="entry name" value="Apaf_helical"/>
</dbReference>
<dbReference type="GO" id="GO:0043531">
    <property type="term" value="F:ADP binding"/>
    <property type="evidence" value="ECO:0007669"/>
    <property type="project" value="InterPro"/>
</dbReference>
<evidence type="ECO:0000256" key="3">
    <source>
        <dbReference type="ARBA" id="ARBA00022840"/>
    </source>
</evidence>
<evidence type="ECO:0000256" key="1">
    <source>
        <dbReference type="ARBA" id="ARBA00022741"/>
    </source>
</evidence>
<reference evidence="5 6" key="2">
    <citation type="submission" date="2019-11" db="EMBL/GenBank/DDBJ databases">
        <title>A de novo genome assembly of a pear dwarfing rootstock.</title>
        <authorList>
            <person name="Wang F."/>
            <person name="Wang J."/>
            <person name="Li S."/>
            <person name="Zhang Y."/>
            <person name="Fang M."/>
            <person name="Ma L."/>
            <person name="Zhao Y."/>
            <person name="Jiang S."/>
        </authorList>
    </citation>
    <scope>NUCLEOTIDE SEQUENCE [LARGE SCALE GENOMIC DNA]</scope>
    <source>
        <strain evidence="5">S2</strain>
        <tissue evidence="5">Leaf</tissue>
    </source>
</reference>
<evidence type="ECO:0000256" key="2">
    <source>
        <dbReference type="ARBA" id="ARBA00022821"/>
    </source>
</evidence>
<gene>
    <name evidence="5" type="ORF">D8674_038370</name>
</gene>
<dbReference type="EMBL" id="SMOL01000075">
    <property type="protein sequence ID" value="KAB2634314.1"/>
    <property type="molecule type" value="Genomic_DNA"/>
</dbReference>
<dbReference type="AlphaFoldDB" id="A0A5N5IG62"/>